<dbReference type="InterPro" id="IPR037178">
    <property type="entry name" value="ColicinD_C_sf"/>
</dbReference>
<dbReference type="InterPro" id="IPR038233">
    <property type="entry name" value="Colicin_D/E5_nuclease"/>
</dbReference>
<organism evidence="2 3">
    <name type="scientific">Sphingobacterium kitahiroshimense</name>
    <dbReference type="NCBI Taxonomy" id="470446"/>
    <lineage>
        <taxon>Bacteria</taxon>
        <taxon>Pseudomonadati</taxon>
        <taxon>Bacteroidota</taxon>
        <taxon>Sphingobacteriia</taxon>
        <taxon>Sphingobacteriales</taxon>
        <taxon>Sphingobacteriaceae</taxon>
        <taxon>Sphingobacterium</taxon>
    </lineage>
</organism>
<dbReference type="Pfam" id="PF11429">
    <property type="entry name" value="Colicin_D"/>
    <property type="match status" value="1"/>
</dbReference>
<dbReference type="SUPFAM" id="SSF102824">
    <property type="entry name" value="Colicin D/E5 nuclease domain"/>
    <property type="match status" value="1"/>
</dbReference>
<dbReference type="Gene3D" id="3.10.450.200">
    <property type="match status" value="1"/>
</dbReference>
<evidence type="ECO:0000259" key="1">
    <source>
        <dbReference type="Pfam" id="PF11429"/>
    </source>
</evidence>
<gene>
    <name evidence="2" type="ORF">ABE541_11600</name>
</gene>
<keyword evidence="3" id="KW-1185">Reference proteome</keyword>
<feature type="domain" description="Colicin D C-terminal" evidence="1">
    <location>
        <begin position="20"/>
        <end position="74"/>
    </location>
</feature>
<comment type="caution">
    <text evidence="2">The sequence shown here is derived from an EMBL/GenBank/DDBJ whole genome shotgun (WGS) entry which is preliminary data.</text>
</comment>
<dbReference type="Proteomes" id="UP001409291">
    <property type="component" value="Unassembled WGS sequence"/>
</dbReference>
<accession>A0ABV0BT79</accession>
<dbReference type="EMBL" id="JBDJNQ010000004">
    <property type="protein sequence ID" value="MEN5377911.1"/>
    <property type="molecule type" value="Genomic_DNA"/>
</dbReference>
<dbReference type="InterPro" id="IPR024440">
    <property type="entry name" value="ColicinD_C"/>
</dbReference>
<protein>
    <submittedName>
        <fullName evidence="2">Colicin D domain-containing protein</fullName>
    </submittedName>
</protein>
<reference evidence="2 3" key="1">
    <citation type="submission" date="2024-04" db="EMBL/GenBank/DDBJ databases">
        <title>WGS of bacteria from Torrens River.</title>
        <authorList>
            <person name="Wyrsch E.R."/>
            <person name="Drigo B."/>
        </authorList>
    </citation>
    <scope>NUCLEOTIDE SEQUENCE [LARGE SCALE GENOMIC DNA]</scope>
    <source>
        <strain evidence="2 3">TWI391</strain>
    </source>
</reference>
<evidence type="ECO:0000313" key="3">
    <source>
        <dbReference type="Proteomes" id="UP001409291"/>
    </source>
</evidence>
<proteinExistence type="predicted"/>
<sequence>MNKINSAQKIFEKFSDDFNLKHINASGTQIIQGTYRNANNPVTFYLNPQTGLIVMASPLGHFISGAALSPAQIQGILTKGFLW</sequence>
<evidence type="ECO:0000313" key="2">
    <source>
        <dbReference type="EMBL" id="MEN5377911.1"/>
    </source>
</evidence>
<dbReference type="RefSeq" id="WP_346581326.1">
    <property type="nucleotide sequence ID" value="NZ_JBDJNQ010000004.1"/>
</dbReference>
<name>A0ABV0BT79_9SPHI</name>